<keyword evidence="3" id="KW-1185">Reference proteome</keyword>
<dbReference type="PANTHER" id="PTHR47747">
    <property type="entry name" value="RIBONUCLEASE P PROTEIN SUBUNIT P38-LIKE PROTEIN"/>
    <property type="match status" value="1"/>
</dbReference>
<evidence type="ECO:0000313" key="2">
    <source>
        <dbReference type="EMBL" id="CAA2940303.1"/>
    </source>
</evidence>
<reference evidence="2 3" key="1">
    <citation type="submission" date="2019-12" db="EMBL/GenBank/DDBJ databases">
        <authorList>
            <person name="Alioto T."/>
            <person name="Alioto T."/>
            <person name="Gomez Garrido J."/>
        </authorList>
    </citation>
    <scope>NUCLEOTIDE SEQUENCE [LARGE SCALE GENOMIC DNA]</scope>
</reference>
<proteinExistence type="predicted"/>
<dbReference type="PANTHER" id="PTHR47747:SF2">
    <property type="entry name" value="RIBONUCLEASE P PROTEIN SUBUNIT P38-LIKE PROTEIN"/>
    <property type="match status" value="1"/>
</dbReference>
<comment type="caution">
    <text evidence="2">The sequence shown here is derived from an EMBL/GenBank/DDBJ whole genome shotgun (WGS) entry which is preliminary data.</text>
</comment>
<dbReference type="PROSITE" id="PS51257">
    <property type="entry name" value="PROKAR_LIPOPROTEIN"/>
    <property type="match status" value="1"/>
</dbReference>
<gene>
    <name evidence="2" type="ORF">OLEA9_A021365</name>
</gene>
<dbReference type="Gramene" id="OE9A021365T1">
    <property type="protein sequence ID" value="OE9A021365C1"/>
    <property type="gene ID" value="OE9A021365"/>
</dbReference>
<protein>
    <submittedName>
        <fullName evidence="2">Nucleo TPR</fullName>
    </submittedName>
</protein>
<evidence type="ECO:0000313" key="3">
    <source>
        <dbReference type="Proteomes" id="UP000594638"/>
    </source>
</evidence>
<evidence type="ECO:0000256" key="1">
    <source>
        <dbReference type="SAM" id="Coils"/>
    </source>
</evidence>
<accession>A0A8S0PEI5</accession>
<feature type="coiled-coil region" evidence="1">
    <location>
        <begin position="464"/>
        <end position="491"/>
    </location>
</feature>
<organism evidence="2 3">
    <name type="scientific">Olea europaea subsp. europaea</name>
    <dbReference type="NCBI Taxonomy" id="158383"/>
    <lineage>
        <taxon>Eukaryota</taxon>
        <taxon>Viridiplantae</taxon>
        <taxon>Streptophyta</taxon>
        <taxon>Embryophyta</taxon>
        <taxon>Tracheophyta</taxon>
        <taxon>Spermatophyta</taxon>
        <taxon>Magnoliopsida</taxon>
        <taxon>eudicotyledons</taxon>
        <taxon>Gunneridae</taxon>
        <taxon>Pentapetalae</taxon>
        <taxon>asterids</taxon>
        <taxon>lamiids</taxon>
        <taxon>Lamiales</taxon>
        <taxon>Oleaceae</taxon>
        <taxon>Oleeae</taxon>
        <taxon>Olea</taxon>
    </lineage>
</organism>
<sequence>MDEKEVSDSSFVISEENNDSLYPMFFGVSCAFFVLRLLPEPDICDDKWSEIRNGILQGSAHLLGLLVWGVQRKEVESGKSKLFHKLKNAEKEIEELKKIRSEDAKANEKVVSIFAAQEQTWFNERRKLRQQIGSLVNELRVLETKMDKTISELNGKLQENKVLMQSKDNSVEEEEIRRRELEEKLKKAENLMEELRETAKREAQRHTNEISKHKTAFIELVSNQRQLEAEMGRALRQVEVAKQELDSVLEQKEQYILMTQKLSLELVKMQKELEQKEQILSAMLRKSKLDTAEKQILLHEVKLSKSGRKQLELETERWKAVSESRHERDSLRNMLSKHVNSKLDIHDSGGKGAHSRATRLLDIGKLQSEKTDFLSKYNQPKFRKGPEAFSPLFDPHSADGSEEKIFTADIQHMEYWVKSEAEKCKIEVEERHHAEMNAFAEQLRLKDEKIEGFRWRLLSMELESKRLQSHVEGLNHELAKIRQDNLKLEALLLNREADLHTLREQLALLSNPPDFQKTNFNSSLHEVAVSRDTVWSKFKIIKRKPGKNEQETKMKPEAIEAEDESLENKHIKDIVLTLQSPQKEIKEGEVAAFSEDIVNAETSTSIGQGISTKINPTWKVDLHALGVSYKIKRLKQQLLMLERLIGNQGSCDKSESNDDEQFGIKGFYALMSFLNKQVDRYQSLQGKADDICKRMHENALDFNGGSFRISRTEEETRKLEHFLEETFQLQRYIVATGQKLMEVQTKIASSFIGDIEEVEKPANFDMKRFADTVRTLFREVQRGLEVWISRLIGDLEGTLACDCITHFQR</sequence>
<dbReference type="Proteomes" id="UP000594638">
    <property type="component" value="Unassembled WGS sequence"/>
</dbReference>
<keyword evidence="1" id="KW-0175">Coiled coil</keyword>
<feature type="coiled-coil region" evidence="1">
    <location>
        <begin position="72"/>
        <end position="286"/>
    </location>
</feature>
<dbReference type="OrthoDB" id="1735671at2759"/>
<dbReference type="AlphaFoldDB" id="A0A8S0PEI5"/>
<dbReference type="EMBL" id="CACTIH010000046">
    <property type="protein sequence ID" value="CAA2940303.1"/>
    <property type="molecule type" value="Genomic_DNA"/>
</dbReference>
<dbReference type="Gramene" id="OE9A021365T2">
    <property type="protein sequence ID" value="OE9A021365C2"/>
    <property type="gene ID" value="OE9A021365"/>
</dbReference>
<name>A0A8S0PEI5_OLEEU</name>